<keyword evidence="2" id="KW-0349">Heme</keyword>
<keyword evidence="13" id="KW-1185">Reference proteome</keyword>
<dbReference type="STRING" id="59505.FB03_00140"/>
<name>S2W2N3_9ACTO</name>
<comment type="cofactor">
    <cofactor evidence="9">
        <name>Fe-coproporphyrin III</name>
        <dbReference type="ChEBI" id="CHEBI:68438"/>
    </cofactor>
</comment>
<dbReference type="AlphaFoldDB" id="S2W2N3"/>
<dbReference type="PANTHER" id="PTHR36843:SF1">
    <property type="entry name" value="COPROHEME DECARBOXYLASE"/>
    <property type="match status" value="1"/>
</dbReference>
<dbReference type="InterPro" id="IPR010644">
    <property type="entry name" value="ChdC/CLD"/>
</dbReference>
<evidence type="ECO:0000256" key="1">
    <source>
        <dbReference type="ARBA" id="ARBA00014413"/>
    </source>
</evidence>
<dbReference type="GO" id="GO:0016491">
    <property type="term" value="F:oxidoreductase activity"/>
    <property type="evidence" value="ECO:0007669"/>
    <property type="project" value="InterPro"/>
</dbReference>
<evidence type="ECO:0000256" key="11">
    <source>
        <dbReference type="SAM" id="MobiDB-lite"/>
    </source>
</evidence>
<dbReference type="PANTHER" id="PTHR36843">
    <property type="entry name" value="HEME-DEPENDENT PEROXIDASE YWFI-RELATED"/>
    <property type="match status" value="1"/>
</dbReference>
<evidence type="ECO:0000313" key="12">
    <source>
        <dbReference type="EMBL" id="EPD26822.1"/>
    </source>
</evidence>
<dbReference type="eggNOG" id="COG3253">
    <property type="taxonomic scope" value="Bacteria"/>
</dbReference>
<keyword evidence="4" id="KW-0408">Iron</keyword>
<evidence type="ECO:0000256" key="3">
    <source>
        <dbReference type="ARBA" id="ARBA00022723"/>
    </source>
</evidence>
<comment type="pathway">
    <text evidence="5">Porphyrin-containing compound metabolism.</text>
</comment>
<evidence type="ECO:0000256" key="9">
    <source>
        <dbReference type="ARBA" id="ARBA00049935"/>
    </source>
</evidence>
<evidence type="ECO:0000256" key="6">
    <source>
        <dbReference type="ARBA" id="ARBA00029882"/>
    </source>
</evidence>
<evidence type="ECO:0000256" key="8">
    <source>
        <dbReference type="ARBA" id="ARBA00049896"/>
    </source>
</evidence>
<dbReference type="Gene3D" id="3.30.70.1030">
    <property type="entry name" value="Apc35880, domain 1"/>
    <property type="match status" value="1"/>
</dbReference>
<dbReference type="GO" id="GO:0020037">
    <property type="term" value="F:heme binding"/>
    <property type="evidence" value="ECO:0007669"/>
    <property type="project" value="InterPro"/>
</dbReference>
<dbReference type="PATRIC" id="fig|883067.3.peg.737"/>
<dbReference type="GO" id="GO:0046872">
    <property type="term" value="F:metal ion binding"/>
    <property type="evidence" value="ECO:0007669"/>
    <property type="project" value="UniProtKB-KW"/>
</dbReference>
<comment type="catalytic activity">
    <reaction evidence="8">
        <text>Fe-coproporphyrin III + 2 H2O2 + 2 H(+) = heme b + 2 CO2 + 4 H2O</text>
        <dbReference type="Rhea" id="RHEA:56516"/>
        <dbReference type="ChEBI" id="CHEBI:15377"/>
        <dbReference type="ChEBI" id="CHEBI:15378"/>
        <dbReference type="ChEBI" id="CHEBI:16240"/>
        <dbReference type="ChEBI" id="CHEBI:16526"/>
        <dbReference type="ChEBI" id="CHEBI:60344"/>
        <dbReference type="ChEBI" id="CHEBI:68438"/>
        <dbReference type="EC" id="1.3.98.5"/>
    </reaction>
    <physiologicalReaction direction="left-to-right" evidence="8">
        <dbReference type="Rhea" id="RHEA:56517"/>
    </physiologicalReaction>
</comment>
<accession>S2W2N3</accession>
<proteinExistence type="predicted"/>
<evidence type="ECO:0000256" key="7">
    <source>
        <dbReference type="ARBA" id="ARBA00030236"/>
    </source>
</evidence>
<evidence type="ECO:0000256" key="4">
    <source>
        <dbReference type="ARBA" id="ARBA00023004"/>
    </source>
</evidence>
<evidence type="ECO:0000256" key="5">
    <source>
        <dbReference type="ARBA" id="ARBA00023444"/>
    </source>
</evidence>
<feature type="region of interest" description="Disordered" evidence="11">
    <location>
        <begin position="1"/>
        <end position="21"/>
    </location>
</feature>
<comment type="caution">
    <text evidence="12">The sequence shown here is derived from an EMBL/GenBank/DDBJ whole genome shotgun (WGS) entry which is preliminary data.</text>
</comment>
<dbReference type="NCBIfam" id="NF042928">
    <property type="entry name" value="HemQ_actino"/>
    <property type="match status" value="1"/>
</dbReference>
<dbReference type="SUPFAM" id="SSF54909">
    <property type="entry name" value="Dimeric alpha+beta barrel"/>
    <property type="match status" value="1"/>
</dbReference>
<dbReference type="EC" id="1.3.98.5" evidence="10"/>
<dbReference type="HOGENOM" id="CLU_076582_1_0_11"/>
<dbReference type="Pfam" id="PF06778">
    <property type="entry name" value="Chlor_dismutase"/>
    <property type="match status" value="1"/>
</dbReference>
<evidence type="ECO:0000256" key="2">
    <source>
        <dbReference type="ARBA" id="ARBA00022617"/>
    </source>
</evidence>
<dbReference type="Proteomes" id="UP000014393">
    <property type="component" value="Unassembled WGS sequence"/>
</dbReference>
<protein>
    <recommendedName>
        <fullName evidence="1">Coproheme decarboxylase</fullName>
        <ecNumber evidence="10">1.3.98.5</ecNumber>
    </recommendedName>
    <alternativeName>
        <fullName evidence="6">Coproheme III oxidative decarboxylase</fullName>
    </alternativeName>
    <alternativeName>
        <fullName evidence="7">Hydrogen peroxide-dependent heme synthase</fullName>
    </alternativeName>
</protein>
<dbReference type="EMBL" id="AGWM01000010">
    <property type="protein sequence ID" value="EPD26822.1"/>
    <property type="molecule type" value="Genomic_DNA"/>
</dbReference>
<keyword evidence="3" id="KW-0479">Metal-binding</keyword>
<evidence type="ECO:0000256" key="10">
    <source>
        <dbReference type="ARBA" id="ARBA00050019"/>
    </source>
</evidence>
<sequence length="245" mass="28081">MGNMTQRPADVEPNWSVSGGDHHPDTEYTIYTVVHRPAGSPAPADLSNATARIDEVIAAHPEVTLRGFYDLSNLHEHADLMVWVHGKDLAPLQDFMRDLRTTPLFENLDVTWQVPGVHVAAEFNRMHAPAFLVGDKPLSWLCTYPFVRHAEWYLMDGKERAVHLREHGMAASKFEGILANTVACFGMSNYEWMLAFEAEDPTQIVDLMRAMRYTQARRWMKRETPFFFGRRCETSELAKILRYEA</sequence>
<evidence type="ECO:0000313" key="13">
    <source>
        <dbReference type="Proteomes" id="UP000014393"/>
    </source>
</evidence>
<reference evidence="12 13" key="1">
    <citation type="submission" date="2013-05" db="EMBL/GenBank/DDBJ databases">
        <title>The Genome Sequence of Actinobaculum schaalii FB123-CNA2.</title>
        <authorList>
            <consortium name="The Broad Institute Genomics Platform"/>
            <person name="Earl A."/>
            <person name="Ward D."/>
            <person name="Feldgarden M."/>
            <person name="Gevers D."/>
            <person name="Saerens B."/>
            <person name="Vaneechoutte M."/>
            <person name="Walker B."/>
            <person name="Young S."/>
            <person name="Zeng Q."/>
            <person name="Gargeya S."/>
            <person name="Fitzgerald M."/>
            <person name="Haas B."/>
            <person name="Abouelleil A."/>
            <person name="Allen A.W."/>
            <person name="Alvarado L."/>
            <person name="Arachchi H.M."/>
            <person name="Berlin A.M."/>
            <person name="Chapman S.B."/>
            <person name="Gainer-Dewar J."/>
            <person name="Goldberg J."/>
            <person name="Griggs A."/>
            <person name="Gujja S."/>
            <person name="Hansen M."/>
            <person name="Howarth C."/>
            <person name="Imamovic A."/>
            <person name="Ireland A."/>
            <person name="Larimer J."/>
            <person name="McCowan C."/>
            <person name="Murphy C."/>
            <person name="Pearson M."/>
            <person name="Poon T.W."/>
            <person name="Priest M."/>
            <person name="Roberts A."/>
            <person name="Saif S."/>
            <person name="Shea T."/>
            <person name="Sisk P."/>
            <person name="Sykes S."/>
            <person name="Wortman J."/>
            <person name="Nusbaum C."/>
            <person name="Birren B."/>
        </authorList>
    </citation>
    <scope>NUCLEOTIDE SEQUENCE [LARGE SCALE GENOMIC DNA]</scope>
    <source>
        <strain evidence="12 13">FB123-CNA-2</strain>
    </source>
</reference>
<dbReference type="InterPro" id="IPR011008">
    <property type="entry name" value="Dimeric_a/b-barrel"/>
</dbReference>
<organism evidence="12 13">
    <name type="scientific">Actinotignum schaalii FB123-CNA-2</name>
    <dbReference type="NCBI Taxonomy" id="883067"/>
    <lineage>
        <taxon>Bacteria</taxon>
        <taxon>Bacillati</taxon>
        <taxon>Actinomycetota</taxon>
        <taxon>Actinomycetes</taxon>
        <taxon>Actinomycetales</taxon>
        <taxon>Actinomycetaceae</taxon>
        <taxon>Actinotignum</taxon>
    </lineage>
</organism>
<gene>
    <name evidence="12" type="ORF">HMPREF9237_00753</name>
</gene>